<dbReference type="Proteomes" id="UP001060215">
    <property type="component" value="Chromosome 13"/>
</dbReference>
<proteinExistence type="predicted"/>
<gene>
    <name evidence="1" type="ORF">LOK49_LG12G02037</name>
</gene>
<organism evidence="1 2">
    <name type="scientific">Camellia lanceoleosa</name>
    <dbReference type="NCBI Taxonomy" id="1840588"/>
    <lineage>
        <taxon>Eukaryota</taxon>
        <taxon>Viridiplantae</taxon>
        <taxon>Streptophyta</taxon>
        <taxon>Embryophyta</taxon>
        <taxon>Tracheophyta</taxon>
        <taxon>Spermatophyta</taxon>
        <taxon>Magnoliopsida</taxon>
        <taxon>eudicotyledons</taxon>
        <taxon>Gunneridae</taxon>
        <taxon>Pentapetalae</taxon>
        <taxon>asterids</taxon>
        <taxon>Ericales</taxon>
        <taxon>Theaceae</taxon>
        <taxon>Camellia</taxon>
    </lineage>
</organism>
<dbReference type="EMBL" id="CM045770">
    <property type="protein sequence ID" value="KAI7991361.1"/>
    <property type="molecule type" value="Genomic_DNA"/>
</dbReference>
<evidence type="ECO:0000313" key="2">
    <source>
        <dbReference type="Proteomes" id="UP001060215"/>
    </source>
</evidence>
<reference evidence="1 2" key="1">
    <citation type="journal article" date="2022" name="Plant J.">
        <title>Chromosome-level genome of Camellia lanceoleosa provides a valuable resource for understanding genome evolution and self-incompatibility.</title>
        <authorList>
            <person name="Gong W."/>
            <person name="Xiao S."/>
            <person name="Wang L."/>
            <person name="Liao Z."/>
            <person name="Chang Y."/>
            <person name="Mo W."/>
            <person name="Hu G."/>
            <person name="Li W."/>
            <person name="Zhao G."/>
            <person name="Zhu H."/>
            <person name="Hu X."/>
            <person name="Ji K."/>
            <person name="Xiang X."/>
            <person name="Song Q."/>
            <person name="Yuan D."/>
            <person name="Jin S."/>
            <person name="Zhang L."/>
        </authorList>
    </citation>
    <scope>NUCLEOTIDE SEQUENCE [LARGE SCALE GENOMIC DNA]</scope>
    <source>
        <strain evidence="1">SQ_2022a</strain>
    </source>
</reference>
<keyword evidence="2" id="KW-1185">Reference proteome</keyword>
<sequence length="57" mass="6805">MKKRNEVEAKWKKEICTTQRLPTRAVQRRPTFSLVFFKIKLLASISNQNSVQEQRIE</sequence>
<name>A0ACC0FRI8_9ERIC</name>
<evidence type="ECO:0000313" key="1">
    <source>
        <dbReference type="EMBL" id="KAI7991361.1"/>
    </source>
</evidence>
<protein>
    <submittedName>
        <fullName evidence="1">Uncharacterized protein</fullName>
    </submittedName>
</protein>
<accession>A0ACC0FRI8</accession>
<comment type="caution">
    <text evidence="1">The sequence shown here is derived from an EMBL/GenBank/DDBJ whole genome shotgun (WGS) entry which is preliminary data.</text>
</comment>